<gene>
    <name evidence="1" type="ordered locus">Weevi_1991</name>
</gene>
<reference evidence="1 2" key="1">
    <citation type="journal article" date="2011" name="Stand. Genomic Sci.">
        <title>Complete genome sequence of Weeksella virosa type strain (9751).</title>
        <authorList>
            <person name="Lang E."/>
            <person name="Teshima H."/>
            <person name="Lucas S."/>
            <person name="Lapidus A."/>
            <person name="Hammon N."/>
            <person name="Deshpande S."/>
            <person name="Nolan M."/>
            <person name="Cheng J.F."/>
            <person name="Pitluck S."/>
            <person name="Liolios K."/>
            <person name="Pagani I."/>
            <person name="Mikhailova N."/>
            <person name="Ivanova N."/>
            <person name="Mavromatis K."/>
            <person name="Pati A."/>
            <person name="Tapia R."/>
            <person name="Han C."/>
            <person name="Goodwin L."/>
            <person name="Chen A."/>
            <person name="Palaniappan K."/>
            <person name="Land M."/>
            <person name="Hauser L."/>
            <person name="Chang Y.J."/>
            <person name="Jeffries C.D."/>
            <person name="Brambilla E.M."/>
            <person name="Kopitz M."/>
            <person name="Rohde M."/>
            <person name="Goker M."/>
            <person name="Tindall B.J."/>
            <person name="Detter J.C."/>
            <person name="Woyke T."/>
            <person name="Bristow J."/>
            <person name="Eisen J.A."/>
            <person name="Markowitz V."/>
            <person name="Hugenholtz P."/>
            <person name="Klenk H.P."/>
            <person name="Kyrpides N.C."/>
        </authorList>
    </citation>
    <scope>NUCLEOTIDE SEQUENCE [LARGE SCALE GENOMIC DNA]</scope>
    <source>
        <strain evidence="2">ATCC 43766 / DSM 16922 / JCM 21250 / NBRC 16016 / NCTC 11634 / CL345/78</strain>
    </source>
</reference>
<proteinExistence type="predicted"/>
<sequence length="360" mass="42887">MNSPFKTYFDQVLSLCEFDEDLRKGLLFFMGCSMVNNNANEIMSLHNSENEIQQALNQLVFLYEQPSSTDNHLFELDYQSINNLLYSVNVLYLDHIQPQNKDWKEQLQALQTYSVVEDFVNIFIDKKFTIATNHRVITDFFEKIGAYLSLLQYDDSMSYKAGIAYNKVYQEKDFEGFNFLQATILRISPPMYRALYKFPLFFIYDPNRLNANHLFSTILQFFYLDTNRTIAKHIHAFHNYLFLKPNSMSLRKEWNFETENRGQMISQLMFNTLSIRNSPLFQFRNEFLGSNDFIYSDLKNQTISQEDFILRLQNLFENYYEINIDDMVHEEYNHAEYLQFLAILFYEVSAHAMLPEKIIN</sequence>
<evidence type="ECO:0000313" key="1">
    <source>
        <dbReference type="EMBL" id="ADX68667.1"/>
    </source>
</evidence>
<dbReference type="Proteomes" id="UP000008641">
    <property type="component" value="Chromosome"/>
</dbReference>
<keyword evidence="2" id="KW-1185">Reference proteome</keyword>
<dbReference type="EMBL" id="CP002455">
    <property type="protein sequence ID" value="ADX68667.1"/>
    <property type="molecule type" value="Genomic_DNA"/>
</dbReference>
<dbReference type="AlphaFoldDB" id="F0P1F3"/>
<dbReference type="eggNOG" id="ENOG5032WG5">
    <property type="taxonomic scope" value="Bacteria"/>
</dbReference>
<organism evidence="1 2">
    <name type="scientific">Weeksella virosa (strain ATCC 43766 / DSM 16922 / JCM 21250 / CCUG 30538 / CDC 9751 / IAM 14551 / NBRC 16016 / NCTC 11634 / CL345/78)</name>
    <dbReference type="NCBI Taxonomy" id="865938"/>
    <lineage>
        <taxon>Bacteria</taxon>
        <taxon>Pseudomonadati</taxon>
        <taxon>Bacteroidota</taxon>
        <taxon>Flavobacteriia</taxon>
        <taxon>Flavobacteriales</taxon>
        <taxon>Weeksellaceae</taxon>
        <taxon>Weeksella</taxon>
    </lineage>
</organism>
<dbReference type="HOGENOM" id="CLU_769344_0_0_10"/>
<evidence type="ECO:0000313" key="2">
    <source>
        <dbReference type="Proteomes" id="UP000008641"/>
    </source>
</evidence>
<dbReference type="KEGG" id="wvi:Weevi_1991"/>
<dbReference type="RefSeq" id="WP_013599055.1">
    <property type="nucleotide sequence ID" value="NC_015144.1"/>
</dbReference>
<dbReference type="OrthoDB" id="1432606at2"/>
<protein>
    <submittedName>
        <fullName evidence="1">Uncharacterized protein</fullName>
    </submittedName>
</protein>
<reference evidence="2" key="2">
    <citation type="journal article" date="2011" name="Stand. Genomic Sci.">
        <title>Complete genome sequence of Weeksella virosa type strain (9751T).</title>
        <authorList>
            <person name="Lang E."/>
            <person name="Teshima H."/>
            <person name="Lucas S."/>
            <person name="Lapidus A."/>
            <person name="Hammon N."/>
            <person name="Deshpande S."/>
            <person name="Nolan M."/>
            <person name="Cheng J."/>
            <person name="Pitluck S."/>
            <person name="Liolios K."/>
            <person name="Pagani I."/>
            <person name="Mikhailova N."/>
            <person name="Ivanova N."/>
            <person name="Mavromatis K."/>
            <person name="Pati A."/>
            <person name="Tapia R."/>
            <person name="Han C."/>
            <person name="Goodwin L."/>
            <person name="Chen A."/>
            <person name="Palaniappan K."/>
            <person name="Land M."/>
            <person name="Hauser L."/>
            <person name="Chang Y."/>
            <person name="Jeffries C."/>
            <person name="Brambilla E."/>
            <person name="Kopitz M."/>
            <person name="Rohde M."/>
            <person name="Goker M."/>
            <person name="Tindall B."/>
            <person name="Detter J."/>
            <person name="Woyke T."/>
            <person name="Bristow J."/>
            <person name="Eisen J."/>
            <person name="Markowitz V."/>
            <person name="Hugenholtz P."/>
            <person name="Klenk H."/>
            <person name="Kyrpides N."/>
        </authorList>
    </citation>
    <scope>NUCLEOTIDE SEQUENCE [LARGE SCALE GENOMIC DNA]</scope>
    <source>
        <strain evidence="2">ATCC 43766 / DSM 16922 / JCM 21250 / NBRC 16016 / NCTC 11634 / CL345/78</strain>
    </source>
</reference>
<name>F0P1F3_WEEVC</name>
<accession>F0P1F3</accession>